<feature type="domain" description="Helicase C-terminal" evidence="6">
    <location>
        <begin position="1929"/>
        <end position="2099"/>
    </location>
</feature>
<feature type="domain" description="SecA family profile" evidence="7">
    <location>
        <begin position="1412"/>
        <end position="2100"/>
    </location>
</feature>
<evidence type="ECO:0000256" key="2">
    <source>
        <dbReference type="ARBA" id="ARBA00022927"/>
    </source>
</evidence>
<dbReference type="GO" id="GO:0006605">
    <property type="term" value="P:protein targeting"/>
    <property type="evidence" value="ECO:0007669"/>
    <property type="project" value="InterPro"/>
</dbReference>
<feature type="domain" description="Helicase ATP-binding" evidence="5">
    <location>
        <begin position="1504"/>
        <end position="1661"/>
    </location>
</feature>
<dbReference type="InterPro" id="IPR036670">
    <property type="entry name" value="SecA_X-link_sf"/>
</dbReference>
<name>A0A2A2LYB5_9BILA</name>
<dbReference type="PRINTS" id="PR00906">
    <property type="entry name" value="SECA"/>
</dbReference>
<organism evidence="8 9">
    <name type="scientific">Diploscapter pachys</name>
    <dbReference type="NCBI Taxonomy" id="2018661"/>
    <lineage>
        <taxon>Eukaryota</taxon>
        <taxon>Metazoa</taxon>
        <taxon>Ecdysozoa</taxon>
        <taxon>Nematoda</taxon>
        <taxon>Chromadorea</taxon>
        <taxon>Rhabditida</taxon>
        <taxon>Rhabditina</taxon>
        <taxon>Rhabditomorpha</taxon>
        <taxon>Rhabditoidea</taxon>
        <taxon>Rhabditidae</taxon>
        <taxon>Diploscapter</taxon>
    </lineage>
</organism>
<dbReference type="PROSITE" id="PS51192">
    <property type="entry name" value="HELICASE_ATP_BIND_1"/>
    <property type="match status" value="1"/>
</dbReference>
<evidence type="ECO:0000259" key="7">
    <source>
        <dbReference type="PROSITE" id="PS51196"/>
    </source>
</evidence>
<dbReference type="InterPro" id="IPR001650">
    <property type="entry name" value="Helicase_C-like"/>
</dbReference>
<evidence type="ECO:0000259" key="6">
    <source>
        <dbReference type="PROSITE" id="PS51194"/>
    </source>
</evidence>
<evidence type="ECO:0000256" key="4">
    <source>
        <dbReference type="SAM" id="MobiDB-lite"/>
    </source>
</evidence>
<evidence type="ECO:0000259" key="5">
    <source>
        <dbReference type="PROSITE" id="PS51192"/>
    </source>
</evidence>
<evidence type="ECO:0000256" key="3">
    <source>
        <dbReference type="ARBA" id="ARBA00023010"/>
    </source>
</evidence>
<dbReference type="GO" id="GO:0005524">
    <property type="term" value="F:ATP binding"/>
    <property type="evidence" value="ECO:0007669"/>
    <property type="project" value="InterPro"/>
</dbReference>
<dbReference type="InterPro" id="IPR027417">
    <property type="entry name" value="P-loop_NTPase"/>
</dbReference>
<dbReference type="Gene3D" id="3.40.50.300">
    <property type="entry name" value="P-loop containing nucleotide triphosphate hydrolases"/>
    <property type="match status" value="3"/>
</dbReference>
<dbReference type="PANTHER" id="PTHR30612">
    <property type="entry name" value="SECA INNER MEMBRANE COMPONENT OF SEC PROTEIN SECRETION SYSTEM"/>
    <property type="match status" value="1"/>
</dbReference>
<gene>
    <name evidence="8" type="ORF">WR25_21480</name>
</gene>
<protein>
    <submittedName>
        <fullName evidence="8">Uncharacterized protein</fullName>
    </submittedName>
</protein>
<reference evidence="8 9" key="1">
    <citation type="journal article" date="2017" name="Curr. Biol.">
        <title>Genome architecture and evolution of a unichromosomal asexual nematode.</title>
        <authorList>
            <person name="Fradin H."/>
            <person name="Zegar C."/>
            <person name="Gutwein M."/>
            <person name="Lucas J."/>
            <person name="Kovtun M."/>
            <person name="Corcoran D."/>
            <person name="Baugh L.R."/>
            <person name="Kiontke K."/>
            <person name="Gunsalus K."/>
            <person name="Fitch D.H."/>
            <person name="Piano F."/>
        </authorList>
    </citation>
    <scope>NUCLEOTIDE SEQUENCE [LARGE SCALE GENOMIC DNA]</scope>
    <source>
        <strain evidence="8">PF1309</strain>
    </source>
</reference>
<feature type="region of interest" description="Disordered" evidence="4">
    <location>
        <begin position="309"/>
        <end position="335"/>
    </location>
</feature>
<keyword evidence="2" id="KW-0813">Transport</keyword>
<feature type="compositionally biased region" description="Polar residues" evidence="4">
    <location>
        <begin position="874"/>
        <end position="885"/>
    </location>
</feature>
<keyword evidence="9" id="KW-1185">Reference proteome</keyword>
<dbReference type="InterPro" id="IPR011115">
    <property type="entry name" value="SecA_DEAD"/>
</dbReference>
<dbReference type="PANTHER" id="PTHR30612:SF0">
    <property type="entry name" value="CHLOROPLAST PROTEIN-TRANSPORTING ATPASE"/>
    <property type="match status" value="1"/>
</dbReference>
<feature type="non-terminal residue" evidence="8">
    <location>
        <position position="3366"/>
    </location>
</feature>
<dbReference type="EMBL" id="LIAE01006339">
    <property type="protein sequence ID" value="PAV90985.1"/>
    <property type="molecule type" value="Genomic_DNA"/>
</dbReference>
<dbReference type="PROSITE" id="PS51194">
    <property type="entry name" value="HELICASE_CTER"/>
    <property type="match status" value="1"/>
</dbReference>
<evidence type="ECO:0000313" key="8">
    <source>
        <dbReference type="EMBL" id="PAV90985.1"/>
    </source>
</evidence>
<keyword evidence="2" id="KW-0653">Protein transport</keyword>
<dbReference type="SUPFAM" id="SSF52540">
    <property type="entry name" value="P-loop containing nucleoside triphosphate hydrolases"/>
    <property type="match status" value="2"/>
</dbReference>
<dbReference type="SUPFAM" id="SSF81767">
    <property type="entry name" value="Pre-protein crosslinking domain of SecA"/>
    <property type="match status" value="1"/>
</dbReference>
<dbReference type="Proteomes" id="UP000218231">
    <property type="component" value="Unassembled WGS sequence"/>
</dbReference>
<dbReference type="InterPro" id="IPR014001">
    <property type="entry name" value="Helicase_ATP-bd"/>
</dbReference>
<dbReference type="GO" id="GO:0006886">
    <property type="term" value="P:intracellular protein transport"/>
    <property type="evidence" value="ECO:0007669"/>
    <property type="project" value="InterPro"/>
</dbReference>
<keyword evidence="1" id="KW-0963">Cytoplasm</keyword>
<sequence length="3366" mass="384448">MAVYTPESLEIGVSLRVYGNPNVDYGGVLDDMFGQDSKNLPKSLEKRLRELYILHQKLIVNHLGKNFISDFVKSGNVKLIQHFLHAINNGSEAKMFDNLDEANDIRLRLDHLAKLDKAIASYKIFRRYFNEQVKVFIKTDVEDQFRTALKEWLSSGEVNYDTWLEVKQWHEQGCKLTEFLAKTWKNVSSTDVLIHRVQKLAKNITTDEFLEPSLITKLLDRLLEEPETNTNDNRIVVTGKIVFLTKNWSENIKKLLENGARRIEIYADYCCALCDDLCFPETNLVISTGKFRIWKKTVINLSGKSYDPNPRKAKNATHSEECGKNDGGDGFTGRDGKGVERNEMESLCNFYSSLYFGCWSTFIDYNPAGWERTKYNYNTSLKYVYKKFSDSSGRKLLFSYAGISFNWYTPDEYHLFVWVRGAEGQKGTKGGVNGLGGEGGYRGECLVMNPETGQHFNVNATRAMGENGKNGVVGTSGTSGKRGNDLAIIDSSGGEKLPIGDEQHTLKLDWFNCHGDMRRFFGYKKHCKNKSHPFIKFELDKEPSRTYIENTVTQRQMDQCSKAVAQNEIITDEIMQRSRENFEGESTFVENVSLKLSDEIEEEAEEGTEEECTEQVVVLRQADGATINQYTSESLKKAKIPPTASQIVAAVKKDGRFGSITATAQNLFDLFTVEMDWQSLRSIRFQTLFQKNHFVHAVKENPLSLLLIAINQDSIQNGKSFDEIKQFATTVSARRQLKYLLTEHRETCSNVTDKLTSEVELNCSDSLLIIEDASMKNSFVEGARKGEQFEISDEDMNKIIMNLNADISSFMTSKNELIALWNFLKKIPNDMRNLIEEFRRNDIVWCKGEGEKFMAALSTKIKTEKDDGNDEQSETQSSNVMNSATSASSKIEIPLETRENFKHLIESIKTNLAIIVDSLVLVKDLFKNNDNAAKRYGELPELVKENISTKERVTTKLKGWWNKEEKKQSKILAAFVVKTYFIANEVLPFNRRLYNCNELVRRDNSKLLQAKPFINDADDPKYDSFIEHIKCQSLDVTSNYCDEQMRLHKMSSSALLYLISLHQNVNIIPYKFCGYQRLKQQFSFRPIGKANRTYSLWIDGSQAYHIEIDTEYRKFTTSQRMVIDSCPDFLKKHVSSAAPSHLADFFQSEFQSTVTEWVDGYLATTNYDALLKFLSARFFADGCLLGLFELQFVLSTFTHLHIYFRADLTFLLAALTTVSQRKFVDILLYIRLCYRYEQRLKANILHNIKLIDNSHHKIIFALKFTEYKDSLPVETLYKIILMLQYSSTESDKLQNLTMDMWIDIAEKQTWSEIGSMMKSFGPVGYYIGVLDIRGFKAEQQRVREMLMNVRVIPEKLLGLLVSLICSGEFEDNIEILDDFESRLMKVNNWQDDGISLEKNGEYATLLTDEKQQNRLFEAIGFKHEDFGSCRTINDLRRLVVGKHGDEEKDADVRKKVNNYCDYLQDMADGKKPRTKVCEILAQFDVYLNQLFHMSLRITQKMAVLCAVESDKHVIEQVNTGEGKSFIIAAIAIVRCIRDNTRVDIITSSPVLAERDVQEMRPLFEKFKLTAGHNCSESIDERKRAYTCNIVYGDIQRFQRDYLMQTFYKKTILGNRRRDVVIVDEVDNMLLDNGNNILYLSHNVPCLDILESTLIHILKKIRSPIFSGIKDDIQQMKSRFDTETIADMILEQIFGRFTLEDAKRCIPEGDEEKAKNIHEFLVCRGIVDSKGFLMTSSANQIQNIEAALEKKGFSTLIAKRVIGSLRIVTTRECEIQLPTFLRPFVKLHLHEFIDNCKKAMLMKEEYEYVVDYDRTGAKTHAGLEPAITIIDSNTGADLPTTQWTGGLHQSLQLKHGCRLSPISLKAVFVSNVAYLKGYNVINGLSGTLGSHHESKTLIDMYGAELIRIPTFKPKIFYENSPIITTCSEEWVKSVYDEICDQINVGRSLLVICDSIAQAKTLQDSLIKLYKNDANDTPVKNDCFNNLTMYLRSYEEFTFKKGNELQPNRLIIATNLAGRGTDIKLSDQLQKNGGLHVITFMPRNARIEEQAFGRAARCGQPGSAQIIALLNEKDGVKPSFFQFKMYRDNLEVQRLAELKVFYEYHTEIEECCLEKFREHCDDVLSKVYSSNAGDAKIQRPEEVVYFALLDKWALWLDEKGTDIEQCSKNNNDVERNNQKKAIIQSVEGFLNQHNLDVKHAQSKWLDFPQSLLTIGLYSMCNEDFSNADQLFDKIIDEDLHFAAEAYYYKACMRMPTQAIKETNYTDINLSERFFHFSRTLFQQRLNRCEQESVTVMQFLNEPSNSRMRSSGFEEQHKAISNNLQVIIGNIDWLIGVPCSSDMFANNKISKEMSAQIYSSLELTGVIAPSVFINHKPQKWMLQSIHDIFGITDKETKQSIIDMKTDMLTYYRDPEMALKPDSQKNIFDSVPNSDDNNAFRLAVLTILPNHVNLSNRQSFYVELYESGVIHDVQHVKYVDDNYETEVRIAMEEKQIVPIELPIEGHHILLNNSMRENRSYYSIKDLKALGNSTIQEKMCDEFIGKIDIKRLKHFSYFSEFDGVTAHNLADYFGISIESAMWILRTLEDHDVLEYKMEKRARFTANNDLWKEKVEVFLESIDESKTNPNEKVAKDAKKLKNLTQQIAISLQELRNYKGLQNVSLGLLKYICKLEKDEDVKTLYTELLEEELIEEFLHCIYRLNSRLDVSSLPEAISDSVAFYMSNKLAYSFALERLSIDIDAGNESDQLVHFHSIFLPEFPYKQYFNLLKSTGIVMPPRIITKEYQHIDDDAFEHIDDVKATLREYASKLLDQTSYHLTLVPLEKYVVDQGQSVNAELKFATDRGMKLVVSLADGNTAWSTLTNIIGATVSAVKRVVSVTKSIGSWFYNIGSSIASWIGDNIVDPIADRINKAVSVDRKNLNKNKSGIASVIQYVTNSKAFKVACNCVNATGRAIAKIGVNIGKAAYEVGEMTGLNAGVRKIARVGAVIGNKVQEAAKYVAEKAVELGEGAKKIATEAFNYIAESRVIKWASDAAKNVLNYAKYVYRKMSQFVNAVFESYEYYNQCRVYARKIAAESSNVDEYTILRSYVNARETAAQEESSDDIFEKKLLAHLNYTHDKAFGRLKGEIREFILQEARNYKIPCGVDPNFIKSFVAVCPSALLFNNEIQEKYTIESSKAMIVFAYLMTEFATNDAPFGSMEMPQLESNFSFNRLEGTVRKVVIDFATHSNYANSPTPVANTNIDMFVQDFTKHLCSMAIDSCRSIYVVKPGKNLLSYMMQLRKPGEVPEMAEFDREDVSLKAALALYNSQTLQKKQNNSILKEFVRSLQSVIGHVDVLKVAVKYGYPLPIIALGTLVPALSKITGKSIKIE</sequence>
<comment type="caution">
    <text evidence="8">The sequence shown here is derived from an EMBL/GenBank/DDBJ whole genome shotgun (WGS) entry which is preliminary data.</text>
</comment>
<evidence type="ECO:0000256" key="1">
    <source>
        <dbReference type="ARBA" id="ARBA00022490"/>
    </source>
</evidence>
<dbReference type="PROSITE" id="PS51196">
    <property type="entry name" value="SECA_MOTOR_DEAD"/>
    <property type="match status" value="1"/>
</dbReference>
<feature type="region of interest" description="Disordered" evidence="4">
    <location>
        <begin position="863"/>
        <end position="885"/>
    </location>
</feature>
<dbReference type="SMART" id="SM00957">
    <property type="entry name" value="SecA_DEAD"/>
    <property type="match status" value="1"/>
</dbReference>
<accession>A0A2A2LYB5</accession>
<dbReference type="OrthoDB" id="10038397at2759"/>
<keyword evidence="3" id="KW-0811">Translocation</keyword>
<feature type="compositionally biased region" description="Basic and acidic residues" evidence="4">
    <location>
        <begin position="317"/>
        <end position="335"/>
    </location>
</feature>
<dbReference type="STRING" id="2018661.A0A2A2LYB5"/>
<dbReference type="InterPro" id="IPR000185">
    <property type="entry name" value="SecA"/>
</dbReference>
<dbReference type="GO" id="GO:0016020">
    <property type="term" value="C:membrane"/>
    <property type="evidence" value="ECO:0007669"/>
    <property type="project" value="InterPro"/>
</dbReference>
<evidence type="ECO:0000313" key="9">
    <source>
        <dbReference type="Proteomes" id="UP000218231"/>
    </source>
</evidence>
<proteinExistence type="predicted"/>
<dbReference type="Pfam" id="PF07517">
    <property type="entry name" value="SecA_DEAD"/>
    <property type="match status" value="1"/>
</dbReference>
<dbReference type="InterPro" id="IPR014018">
    <property type="entry name" value="SecA_motor_DEAD"/>
</dbReference>
<dbReference type="GO" id="GO:0017038">
    <property type="term" value="P:protein import"/>
    <property type="evidence" value="ECO:0007669"/>
    <property type="project" value="InterPro"/>
</dbReference>
<dbReference type="Gene3D" id="3.90.1440.10">
    <property type="entry name" value="SecA, preprotein cross-linking domain"/>
    <property type="match status" value="1"/>
</dbReference>